<dbReference type="Gene3D" id="3.20.20.80">
    <property type="entry name" value="Glycosidases"/>
    <property type="match status" value="1"/>
</dbReference>
<dbReference type="GO" id="GO:0016787">
    <property type="term" value="F:hydrolase activity"/>
    <property type="evidence" value="ECO:0007669"/>
    <property type="project" value="UniProtKB-KW"/>
</dbReference>
<evidence type="ECO:0000256" key="4">
    <source>
        <dbReference type="SAM" id="SignalP"/>
    </source>
</evidence>
<feature type="domain" description="Glycoside hydrolase family 5" evidence="5">
    <location>
        <begin position="400"/>
        <end position="662"/>
    </location>
</feature>
<gene>
    <name evidence="6" type="ORF">EA795_08580</name>
</gene>
<dbReference type="PANTHER" id="PTHR34142:SF1">
    <property type="entry name" value="GLYCOSIDE HYDROLASE FAMILY 5 DOMAIN-CONTAINING PROTEIN"/>
    <property type="match status" value="1"/>
</dbReference>
<evidence type="ECO:0000256" key="3">
    <source>
        <dbReference type="SAM" id="MobiDB-lite"/>
    </source>
</evidence>
<evidence type="ECO:0000259" key="5">
    <source>
        <dbReference type="Pfam" id="PF00150"/>
    </source>
</evidence>
<sequence length="703" mass="74670">MSINVFSGARKVLAASVAMAAVLGTVAVTGEAHAAVNTASAAAAFTSPINKFNSSDFVNGIWKTTAGLSVPATTASIAAFKPGTYIKFADGQVRKITKVFKVGVNLSVYVDGALLDGKKVGAPKTVSTVSSAADTSPAPVVPAPEVSKPGSEAPSGISYSASINNFSNSDWLNGVWRKSPGVSIAATDASKSAFKVGVAVKTADGKTRKITKVQQVGSNLSVFMDGAALDGNIAGAPNKLATQSGSVSTPAPAPNPAPTPTPAPETSVSSGLNNYTNEHWVNGLWRQSAGFTIAATAANQKSFVVGASVKLADGQVRKITKAQLNGSNMSVFLDGATLDSSRHGYPKTVSVISSSGAVEAPAPAPAPNPEITPPAGKPGDGSVRLVGVNLSAAGFGAHVALPGVYGKHYSYPEESYYKKYADKGMDLVRLPFVWERIQPKLNTSLDSAELARLMQSLDFAQKHGVKVILDLHNYYRYYDKLIGSKDVPIDSFAGVWKQIAQKVVNHPAVDGYGLMNEPYSTNGLWPQAAEAAAKAIRTVDGKRWIYIAGDRYSSAYHFPKYNTTLVNSPWMRDPKNNLVYEAHMYLDKDYSGNYADRNEKFAANLGVERVKPFVEWLKANKLRGYIGEHGVPDFSPSAMVAMDNLLSYLRQNCIPMTYWAAGPWWGEYVLSLDTLSGSYRPQLPILTKHAAAANSCTSIGPLQ</sequence>
<evidence type="ECO:0000313" key="6">
    <source>
        <dbReference type="EMBL" id="RMI01594.1"/>
    </source>
</evidence>
<proteinExistence type="predicted"/>
<dbReference type="Proteomes" id="UP000269134">
    <property type="component" value="Unassembled WGS sequence"/>
</dbReference>
<accession>A0ABX9V7Z4</accession>
<keyword evidence="2" id="KW-0326">Glycosidase</keyword>
<comment type="caution">
    <text evidence="6">The sequence shown here is derived from an EMBL/GenBank/DDBJ whole genome shotgun (WGS) entry which is preliminary data.</text>
</comment>
<reference evidence="6 7" key="1">
    <citation type="submission" date="2018-10" db="EMBL/GenBank/DDBJ databases">
        <title>Pseudomonas sp. GL14 genome.</title>
        <authorList>
            <person name="Peng J."/>
            <person name="Liu Z.-P."/>
        </authorList>
    </citation>
    <scope>NUCLEOTIDE SEQUENCE [LARGE SCALE GENOMIC DNA]</scope>
    <source>
        <strain evidence="6 7">GL14</strain>
    </source>
</reference>
<feature type="signal peptide" evidence="4">
    <location>
        <begin position="1"/>
        <end position="20"/>
    </location>
</feature>
<evidence type="ECO:0000313" key="7">
    <source>
        <dbReference type="Proteomes" id="UP000269134"/>
    </source>
</evidence>
<dbReference type="Pfam" id="PF00150">
    <property type="entry name" value="Cellulase"/>
    <property type="match status" value="1"/>
</dbReference>
<evidence type="ECO:0000256" key="1">
    <source>
        <dbReference type="ARBA" id="ARBA00022801"/>
    </source>
</evidence>
<keyword evidence="7" id="KW-1185">Reference proteome</keyword>
<feature type="compositionally biased region" description="Low complexity" evidence="3">
    <location>
        <begin position="128"/>
        <end position="138"/>
    </location>
</feature>
<dbReference type="InterPro" id="IPR017853">
    <property type="entry name" value="GH"/>
</dbReference>
<organism evidence="6 7">
    <name type="scientific">Stutzerimonas nitrititolerans</name>
    <dbReference type="NCBI Taxonomy" id="2482751"/>
    <lineage>
        <taxon>Bacteria</taxon>
        <taxon>Pseudomonadati</taxon>
        <taxon>Pseudomonadota</taxon>
        <taxon>Gammaproteobacteria</taxon>
        <taxon>Pseudomonadales</taxon>
        <taxon>Pseudomonadaceae</taxon>
        <taxon>Stutzerimonas</taxon>
    </lineage>
</organism>
<feature type="compositionally biased region" description="Pro residues" evidence="3">
    <location>
        <begin position="251"/>
        <end position="263"/>
    </location>
</feature>
<dbReference type="EMBL" id="RFFL01000005">
    <property type="protein sequence ID" value="RMI01594.1"/>
    <property type="molecule type" value="Genomic_DNA"/>
</dbReference>
<protein>
    <submittedName>
        <fullName evidence="6">Glycoside hydrolase family 5 protein</fullName>
    </submittedName>
</protein>
<dbReference type="InterPro" id="IPR001547">
    <property type="entry name" value="Glyco_hydro_5"/>
</dbReference>
<evidence type="ECO:0000256" key="2">
    <source>
        <dbReference type="ARBA" id="ARBA00023295"/>
    </source>
</evidence>
<feature type="region of interest" description="Disordered" evidence="3">
    <location>
        <begin position="240"/>
        <end position="271"/>
    </location>
</feature>
<feature type="chain" id="PRO_5045069812" evidence="4">
    <location>
        <begin position="21"/>
        <end position="703"/>
    </location>
</feature>
<keyword evidence="4" id="KW-0732">Signal</keyword>
<name>A0ABX9V7Z4_9GAMM</name>
<dbReference type="PANTHER" id="PTHR34142">
    <property type="entry name" value="ENDO-BETA-1,4-GLUCANASE A"/>
    <property type="match status" value="1"/>
</dbReference>
<keyword evidence="1 6" id="KW-0378">Hydrolase</keyword>
<feature type="region of interest" description="Disordered" evidence="3">
    <location>
        <begin position="128"/>
        <end position="154"/>
    </location>
</feature>
<dbReference type="GeneID" id="84609087"/>
<dbReference type="SUPFAM" id="SSF51445">
    <property type="entry name" value="(Trans)glycosidases"/>
    <property type="match status" value="1"/>
</dbReference>
<dbReference type="RefSeq" id="WP_043942529.1">
    <property type="nucleotide sequence ID" value="NZ_DAMBYQ010000007.1"/>
</dbReference>